<proteinExistence type="predicted"/>
<evidence type="ECO:0000313" key="1">
    <source>
        <dbReference type="EMBL" id="CAK5028919.1"/>
    </source>
</evidence>
<organism evidence="1 2">
    <name type="scientific">Meloidogyne enterolobii</name>
    <name type="common">Root-knot nematode worm</name>
    <name type="synonym">Meloidogyne mayaguensis</name>
    <dbReference type="NCBI Taxonomy" id="390850"/>
    <lineage>
        <taxon>Eukaryota</taxon>
        <taxon>Metazoa</taxon>
        <taxon>Ecdysozoa</taxon>
        <taxon>Nematoda</taxon>
        <taxon>Chromadorea</taxon>
        <taxon>Rhabditida</taxon>
        <taxon>Tylenchina</taxon>
        <taxon>Tylenchomorpha</taxon>
        <taxon>Tylenchoidea</taxon>
        <taxon>Meloidogynidae</taxon>
        <taxon>Meloidogyninae</taxon>
        <taxon>Meloidogyne</taxon>
    </lineage>
</organism>
<accession>A0ACB0Y323</accession>
<sequence length="126" mass="14405">MDSSNSSGASSSDIFMLSALSVEDFEEAIDEHGQGGNQMIRIELQGVVGRIVVWDQDHSEFISETLMEEFIHNGIIAFNNQRIQENVDIRRPLFYERTVVLYVNVLLPTWVVNDGTNNWIRVEVNF</sequence>
<reference evidence="1" key="1">
    <citation type="submission" date="2023-11" db="EMBL/GenBank/DDBJ databases">
        <authorList>
            <person name="Poullet M."/>
        </authorList>
    </citation>
    <scope>NUCLEOTIDE SEQUENCE</scope>
    <source>
        <strain evidence="1">E1834</strain>
    </source>
</reference>
<dbReference type="EMBL" id="CAVMJV010000005">
    <property type="protein sequence ID" value="CAK5028919.1"/>
    <property type="molecule type" value="Genomic_DNA"/>
</dbReference>
<dbReference type="Proteomes" id="UP001497535">
    <property type="component" value="Unassembled WGS sequence"/>
</dbReference>
<name>A0ACB0Y323_MELEN</name>
<evidence type="ECO:0000313" key="2">
    <source>
        <dbReference type="Proteomes" id="UP001497535"/>
    </source>
</evidence>
<protein>
    <submittedName>
        <fullName evidence="1">Uncharacterized protein</fullName>
    </submittedName>
</protein>
<gene>
    <name evidence="1" type="ORF">MENTE1834_LOCUS6753</name>
</gene>
<keyword evidence="2" id="KW-1185">Reference proteome</keyword>
<comment type="caution">
    <text evidence="1">The sequence shown here is derived from an EMBL/GenBank/DDBJ whole genome shotgun (WGS) entry which is preliminary data.</text>
</comment>